<keyword evidence="1" id="KW-0812">Transmembrane</keyword>
<dbReference type="RefSeq" id="WP_254572623.1">
    <property type="nucleotide sequence ID" value="NZ_CP098502.1"/>
</dbReference>
<keyword evidence="1" id="KW-0472">Membrane</keyword>
<protein>
    <recommendedName>
        <fullName evidence="5">CcmD family protein</fullName>
    </recommendedName>
</protein>
<dbReference type="Proteomes" id="UP001056035">
    <property type="component" value="Chromosome"/>
</dbReference>
<accession>A0ABY5DVB0</accession>
<evidence type="ECO:0000256" key="2">
    <source>
        <dbReference type="SAM" id="SignalP"/>
    </source>
</evidence>
<feature type="transmembrane region" description="Helical" evidence="1">
    <location>
        <begin position="40"/>
        <end position="61"/>
    </location>
</feature>
<dbReference type="EMBL" id="CP098502">
    <property type="protein sequence ID" value="UTI65945.1"/>
    <property type="molecule type" value="Genomic_DNA"/>
</dbReference>
<feature type="signal peptide" evidence="2">
    <location>
        <begin position="1"/>
        <end position="24"/>
    </location>
</feature>
<proteinExistence type="predicted"/>
<keyword evidence="2" id="KW-0732">Signal</keyword>
<keyword evidence="4" id="KW-1185">Reference proteome</keyword>
<keyword evidence="1" id="KW-1133">Transmembrane helix</keyword>
<evidence type="ECO:0008006" key="5">
    <source>
        <dbReference type="Google" id="ProtNLM"/>
    </source>
</evidence>
<feature type="chain" id="PRO_5046132631" description="CcmD family protein" evidence="2">
    <location>
        <begin position="25"/>
        <end position="89"/>
    </location>
</feature>
<evidence type="ECO:0000313" key="3">
    <source>
        <dbReference type="EMBL" id="UTI65945.1"/>
    </source>
</evidence>
<evidence type="ECO:0000256" key="1">
    <source>
        <dbReference type="SAM" id="Phobius"/>
    </source>
</evidence>
<evidence type="ECO:0000313" key="4">
    <source>
        <dbReference type="Proteomes" id="UP001056035"/>
    </source>
</evidence>
<name>A0ABY5DVB0_9ACTN</name>
<gene>
    <name evidence="3" type="ORF">NBH00_06970</name>
</gene>
<organism evidence="3 4">
    <name type="scientific">Paraconexibacter antarcticus</name>
    <dbReference type="NCBI Taxonomy" id="2949664"/>
    <lineage>
        <taxon>Bacteria</taxon>
        <taxon>Bacillati</taxon>
        <taxon>Actinomycetota</taxon>
        <taxon>Thermoleophilia</taxon>
        <taxon>Solirubrobacterales</taxon>
        <taxon>Paraconexibacteraceae</taxon>
        <taxon>Paraconexibacter</taxon>
    </lineage>
</organism>
<reference evidence="3 4" key="1">
    <citation type="submission" date="2022-06" db="EMBL/GenBank/DDBJ databases">
        <title>Paraconexibacter antarcticus.</title>
        <authorList>
            <person name="Kim C.S."/>
        </authorList>
    </citation>
    <scope>NUCLEOTIDE SEQUENCE [LARGE SCALE GENOMIC DNA]</scope>
    <source>
        <strain evidence="3 4">02-257</strain>
    </source>
</reference>
<sequence length="89" mass="9679">MRRLLLTCTSLIVFCALTAPMAIAQNSGQGAIGEADDKKVTNAGFILIAFFPIFIFCMSMLQGHLEKRKDARKAATKARGSSTVWKGGW</sequence>